<gene>
    <name evidence="3" type="ORF">PXH66_07380</name>
</gene>
<dbReference type="Gene3D" id="3.20.20.140">
    <property type="entry name" value="Metal-dependent hydrolases"/>
    <property type="match status" value="1"/>
</dbReference>
<reference evidence="3" key="1">
    <citation type="submission" date="2023-03" db="EMBL/GenBank/DDBJ databases">
        <title>Lomoglobus Profundus gen. nov., sp. nov., a novel member of the phylum Verrucomicrobia, isolated from deep-marine sediment of South China Sea.</title>
        <authorList>
            <person name="Ahmad T."/>
            <person name="Ishaq S.E."/>
            <person name="Wang F."/>
        </authorList>
    </citation>
    <scope>NUCLEOTIDE SEQUENCE</scope>
    <source>
        <strain evidence="3">LMO-M01</strain>
    </source>
</reference>
<dbReference type="RefSeq" id="WP_330928832.1">
    <property type="nucleotide sequence ID" value="NZ_CP119075.1"/>
</dbReference>
<comment type="similarity">
    <text evidence="1">Belongs to the metallo-dependent hydrolases superfamily. NagA family.</text>
</comment>
<dbReference type="Proteomes" id="UP001218638">
    <property type="component" value="Chromosome"/>
</dbReference>
<sequence length="324" mass="34130">MKLTLPGLFDLHVNGFAGIDYNLPDIGGEQLIQSFDAMRATGVTQCLPTIITSSREHFAACARNLVRSSDPMIAGLHMEGPYISPSDGPRGAHPLVSVTAASIEDFKHRQDAAEGKIKLVTLAPEVPGAMDLIGYLVENNVVVGIGHSAANAACIRDAVTAGATLSTHLGNGCSTQMERHANVIWPQLSHDELAACLIVDGFHLPREVVRTMVKAKGLERTILVTDAVAAAAAPPGEYSIGHVPVQLNAARKVTQIGATNLAGSALTLDDAVTRTCAWCDLSLQVVWPLASLRPAAAIGLEPTGTVTIEWDASTYALTICQTET</sequence>
<dbReference type="InterPro" id="IPR032466">
    <property type="entry name" value="Metal_Hydrolase"/>
</dbReference>
<keyword evidence="2" id="KW-0378">Hydrolase</keyword>
<evidence type="ECO:0000256" key="2">
    <source>
        <dbReference type="ARBA" id="ARBA00022801"/>
    </source>
</evidence>
<name>A0AAF0CRE6_9BACT</name>
<protein>
    <submittedName>
        <fullName evidence="3">Amidohydrolase family protein</fullName>
    </submittedName>
</protein>
<evidence type="ECO:0000313" key="4">
    <source>
        <dbReference type="Proteomes" id="UP001218638"/>
    </source>
</evidence>
<dbReference type="EMBL" id="CP119075">
    <property type="protein sequence ID" value="WED66670.1"/>
    <property type="molecule type" value="Genomic_DNA"/>
</dbReference>
<dbReference type="GO" id="GO:0008448">
    <property type="term" value="F:N-acetylglucosamine-6-phosphate deacetylase activity"/>
    <property type="evidence" value="ECO:0007669"/>
    <property type="project" value="TreeGrafter"/>
</dbReference>
<keyword evidence="4" id="KW-1185">Reference proteome</keyword>
<evidence type="ECO:0000256" key="1">
    <source>
        <dbReference type="ARBA" id="ARBA00010716"/>
    </source>
</evidence>
<dbReference type="KEGG" id="slom:PXH66_07380"/>
<dbReference type="GO" id="GO:0006046">
    <property type="term" value="P:N-acetylglucosamine catabolic process"/>
    <property type="evidence" value="ECO:0007669"/>
    <property type="project" value="TreeGrafter"/>
</dbReference>
<dbReference type="PANTHER" id="PTHR11113:SF14">
    <property type="entry name" value="N-ACETYLGLUCOSAMINE-6-PHOSPHATE DEACETYLASE"/>
    <property type="match status" value="1"/>
</dbReference>
<accession>A0AAF0CRE6</accession>
<dbReference type="AlphaFoldDB" id="A0AAF0CRE6"/>
<evidence type="ECO:0000313" key="3">
    <source>
        <dbReference type="EMBL" id="WED66670.1"/>
    </source>
</evidence>
<dbReference type="PANTHER" id="PTHR11113">
    <property type="entry name" value="N-ACETYLGLUCOSAMINE-6-PHOSPHATE DEACETYLASE"/>
    <property type="match status" value="1"/>
</dbReference>
<organism evidence="3 4">
    <name type="scientific">Synoicihabitans lomoniglobus</name>
    <dbReference type="NCBI Taxonomy" id="2909285"/>
    <lineage>
        <taxon>Bacteria</taxon>
        <taxon>Pseudomonadati</taxon>
        <taxon>Verrucomicrobiota</taxon>
        <taxon>Opitutia</taxon>
        <taxon>Opitutales</taxon>
        <taxon>Opitutaceae</taxon>
        <taxon>Synoicihabitans</taxon>
    </lineage>
</organism>
<proteinExistence type="inferred from homology"/>
<dbReference type="SUPFAM" id="SSF51556">
    <property type="entry name" value="Metallo-dependent hydrolases"/>
    <property type="match status" value="1"/>
</dbReference>